<dbReference type="AlphaFoldDB" id="A0A7C9PM04"/>
<gene>
    <name evidence="1" type="ORF">G3T37_04625</name>
</gene>
<dbReference type="Proteomes" id="UP000479756">
    <property type="component" value="Unassembled WGS sequence"/>
</dbReference>
<evidence type="ECO:0000313" key="1">
    <source>
        <dbReference type="EMBL" id="NEM90634.1"/>
    </source>
</evidence>
<dbReference type="EMBL" id="JAAGWZ010000001">
    <property type="protein sequence ID" value="NEM90634.1"/>
    <property type="molecule type" value="Genomic_DNA"/>
</dbReference>
<evidence type="ECO:0000313" key="2">
    <source>
        <dbReference type="Proteomes" id="UP000479756"/>
    </source>
</evidence>
<reference evidence="1 2" key="1">
    <citation type="journal article" date="2014" name="Int. J. Syst. Evol. Microbiol.">
        <title>Description of Galbitalea soli gen. nov., sp. nov., and Frondihabitans sucicola sp. nov.</title>
        <authorList>
            <person name="Kim S.J."/>
            <person name="Lim J.M."/>
            <person name="Ahn J.H."/>
            <person name="Weon H.Y."/>
            <person name="Hamada M."/>
            <person name="Suzuki K."/>
            <person name="Ahn T.Y."/>
            <person name="Kwon S.W."/>
        </authorList>
    </citation>
    <scope>NUCLEOTIDE SEQUENCE [LARGE SCALE GENOMIC DNA]</scope>
    <source>
        <strain evidence="1 2">NBRC 108727</strain>
    </source>
</reference>
<keyword evidence="2" id="KW-1185">Reference proteome</keyword>
<sequence>MDKQNAVHDHRAADGYVHFIEWLDEKLYGVLGPPDIGPYNEVVAKVSDALCPVCGSAMSLHTIDHSTRNPILNCPTEHHALPDEVAVNEFGMPLRR</sequence>
<organism evidence="1 2">
    <name type="scientific">Galbitalea soli</name>
    <dbReference type="NCBI Taxonomy" id="1268042"/>
    <lineage>
        <taxon>Bacteria</taxon>
        <taxon>Bacillati</taxon>
        <taxon>Actinomycetota</taxon>
        <taxon>Actinomycetes</taxon>
        <taxon>Micrococcales</taxon>
        <taxon>Microbacteriaceae</taxon>
        <taxon>Galbitalea</taxon>
    </lineage>
</organism>
<proteinExistence type="predicted"/>
<protein>
    <submittedName>
        <fullName evidence="1">Uncharacterized protein</fullName>
    </submittedName>
</protein>
<name>A0A7C9PM04_9MICO</name>
<accession>A0A7C9PM04</accession>
<comment type="caution">
    <text evidence="1">The sequence shown here is derived from an EMBL/GenBank/DDBJ whole genome shotgun (WGS) entry which is preliminary data.</text>
</comment>
<dbReference type="RefSeq" id="WP_163472264.1">
    <property type="nucleotide sequence ID" value="NZ_JAAGWZ010000001.1"/>
</dbReference>